<proteinExistence type="predicted"/>
<evidence type="ECO:0000313" key="1">
    <source>
        <dbReference type="EMBL" id="JAD34206.1"/>
    </source>
</evidence>
<dbReference type="EMBL" id="GBRH01263689">
    <property type="protein sequence ID" value="JAD34206.1"/>
    <property type="molecule type" value="Transcribed_RNA"/>
</dbReference>
<reference evidence="1" key="1">
    <citation type="submission" date="2014-09" db="EMBL/GenBank/DDBJ databases">
        <authorList>
            <person name="Magalhaes I.L.F."/>
            <person name="Oliveira U."/>
            <person name="Santos F.R."/>
            <person name="Vidigal T.H.D.A."/>
            <person name="Brescovit A.D."/>
            <person name="Santos A.J."/>
        </authorList>
    </citation>
    <scope>NUCLEOTIDE SEQUENCE</scope>
    <source>
        <tissue evidence="1">Shoot tissue taken approximately 20 cm above the soil surface</tissue>
    </source>
</reference>
<dbReference type="AlphaFoldDB" id="A0A0A8Z5Y2"/>
<protein>
    <submittedName>
        <fullName evidence="1">Uncharacterized protein</fullName>
    </submittedName>
</protein>
<name>A0A0A8Z5Y2_ARUDO</name>
<reference evidence="1" key="2">
    <citation type="journal article" date="2015" name="Data Brief">
        <title>Shoot transcriptome of the giant reed, Arundo donax.</title>
        <authorList>
            <person name="Barrero R.A."/>
            <person name="Guerrero F.D."/>
            <person name="Moolhuijzen P."/>
            <person name="Goolsby J.A."/>
            <person name="Tidwell J."/>
            <person name="Bellgard S.E."/>
            <person name="Bellgard M.I."/>
        </authorList>
    </citation>
    <scope>NUCLEOTIDE SEQUENCE</scope>
    <source>
        <tissue evidence="1">Shoot tissue taken approximately 20 cm above the soil surface</tissue>
    </source>
</reference>
<organism evidence="1">
    <name type="scientific">Arundo donax</name>
    <name type="common">Giant reed</name>
    <name type="synonym">Donax arundinaceus</name>
    <dbReference type="NCBI Taxonomy" id="35708"/>
    <lineage>
        <taxon>Eukaryota</taxon>
        <taxon>Viridiplantae</taxon>
        <taxon>Streptophyta</taxon>
        <taxon>Embryophyta</taxon>
        <taxon>Tracheophyta</taxon>
        <taxon>Spermatophyta</taxon>
        <taxon>Magnoliopsida</taxon>
        <taxon>Liliopsida</taxon>
        <taxon>Poales</taxon>
        <taxon>Poaceae</taxon>
        <taxon>PACMAD clade</taxon>
        <taxon>Arundinoideae</taxon>
        <taxon>Arundineae</taxon>
        <taxon>Arundo</taxon>
    </lineage>
</organism>
<sequence length="17" mass="1842">MLAHQVSSHSAPSFEIT</sequence>
<accession>A0A0A8Z5Y2</accession>